<sequence length="156" mass="17049">MKLTAVLTLLLLTATANAQVGDRMVMARDENPAMAAAITKAQASLDTFLATSAKPPAGAGMFRLKVKITDENGIEHMWVMPFEQTKTGFTGTIANDPQIVESVENGEEITFKRADISDWGYVQNGKQKGSFTVCALFNTMPANVVKQYREQHGFEC</sequence>
<dbReference type="OrthoDB" id="8905150at2"/>
<organism evidence="3 4">
    <name type="scientific">Massilia violaceinigra</name>
    <dbReference type="NCBI Taxonomy" id="2045208"/>
    <lineage>
        <taxon>Bacteria</taxon>
        <taxon>Pseudomonadati</taxon>
        <taxon>Pseudomonadota</taxon>
        <taxon>Betaproteobacteria</taxon>
        <taxon>Burkholderiales</taxon>
        <taxon>Oxalobacteraceae</taxon>
        <taxon>Telluria group</taxon>
        <taxon>Massilia</taxon>
    </lineage>
</organism>
<keyword evidence="1" id="KW-0732">Signal</keyword>
<proteinExistence type="predicted"/>
<evidence type="ECO:0000256" key="1">
    <source>
        <dbReference type="SAM" id="SignalP"/>
    </source>
</evidence>
<evidence type="ECO:0000259" key="2">
    <source>
        <dbReference type="Pfam" id="PF10077"/>
    </source>
</evidence>
<protein>
    <recommendedName>
        <fullName evidence="2">DUF2314 domain-containing protein</fullName>
    </recommendedName>
</protein>
<dbReference type="Pfam" id="PF10077">
    <property type="entry name" value="DUF2314"/>
    <property type="match status" value="1"/>
</dbReference>
<feature type="signal peptide" evidence="1">
    <location>
        <begin position="1"/>
        <end position="18"/>
    </location>
</feature>
<keyword evidence="4" id="KW-1185">Reference proteome</keyword>
<gene>
    <name evidence="3" type="ORF">CR152_01040</name>
</gene>
<feature type="chain" id="PRO_5013635610" description="DUF2314 domain-containing protein" evidence="1">
    <location>
        <begin position="19"/>
        <end position="156"/>
    </location>
</feature>
<dbReference type="InterPro" id="IPR018756">
    <property type="entry name" value="DUF2314"/>
</dbReference>
<dbReference type="Proteomes" id="UP000229897">
    <property type="component" value="Chromosome"/>
</dbReference>
<evidence type="ECO:0000313" key="4">
    <source>
        <dbReference type="Proteomes" id="UP000229897"/>
    </source>
</evidence>
<dbReference type="EMBL" id="CP024608">
    <property type="protein sequence ID" value="ATQ73248.1"/>
    <property type="molecule type" value="Genomic_DNA"/>
</dbReference>
<name>A0A2D2DE33_9BURK</name>
<feature type="domain" description="DUF2314" evidence="2">
    <location>
        <begin position="32"/>
        <end position="155"/>
    </location>
</feature>
<dbReference type="AlphaFoldDB" id="A0A2D2DE33"/>
<dbReference type="KEGG" id="mass:CR152_01040"/>
<accession>A0A2D2DE33</accession>
<evidence type="ECO:0000313" key="3">
    <source>
        <dbReference type="EMBL" id="ATQ73248.1"/>
    </source>
</evidence>
<reference evidence="3" key="1">
    <citation type="submission" date="2017-10" db="EMBL/GenBank/DDBJ databases">
        <title>Massilia psychrophilum sp. nov., a novel purple-pigmented bacterium isolated from Tianshan glacier, Xinjiang Municipality, China.</title>
        <authorList>
            <person name="Wang H."/>
        </authorList>
    </citation>
    <scope>NUCLEOTIDE SEQUENCE [LARGE SCALE GENOMIC DNA]</scope>
    <source>
        <strain evidence="3">B2</strain>
    </source>
</reference>